<dbReference type="SUPFAM" id="SSF117023">
    <property type="entry name" value="DNA primase DnaG, C-terminal domain"/>
    <property type="match status" value="1"/>
</dbReference>
<dbReference type="Gene3D" id="1.20.50.20">
    <property type="entry name" value="DnaG, RNA polymerase domain, helical bundle"/>
    <property type="match status" value="1"/>
</dbReference>
<dbReference type="InterPro" id="IPR016136">
    <property type="entry name" value="DNA_helicase_N/primase_C"/>
</dbReference>
<dbReference type="InterPro" id="IPR036977">
    <property type="entry name" value="DNA_primase_Znf_CHC2"/>
</dbReference>
<keyword evidence="9" id="KW-0460">Magnesium</keyword>
<dbReference type="Pfam" id="PF10410">
    <property type="entry name" value="DnaB_bind"/>
    <property type="match status" value="1"/>
</dbReference>
<dbReference type="InterPro" id="IPR030846">
    <property type="entry name" value="DnaG_bac"/>
</dbReference>
<comment type="catalytic activity">
    <reaction evidence="12">
        <text>ssDNA + n NTP = ssDNA/pppN(pN)n-1 hybrid + (n-1) diphosphate.</text>
        <dbReference type="EC" id="2.7.7.101"/>
    </reaction>
</comment>
<evidence type="ECO:0000256" key="8">
    <source>
        <dbReference type="ARBA" id="ARBA00022833"/>
    </source>
</evidence>
<comment type="similarity">
    <text evidence="12">Belongs to the DnaG primase family.</text>
</comment>
<dbReference type="InterPro" id="IPR034151">
    <property type="entry name" value="TOPRIM_DnaG_bac"/>
</dbReference>
<comment type="subunit">
    <text evidence="12">Monomer. Interacts with DnaB.</text>
</comment>
<evidence type="ECO:0000256" key="2">
    <source>
        <dbReference type="ARBA" id="ARBA00022515"/>
    </source>
</evidence>
<keyword evidence="8 12" id="KW-0862">Zinc</keyword>
<evidence type="ECO:0000313" key="15">
    <source>
        <dbReference type="Proteomes" id="UP001564408"/>
    </source>
</evidence>
<organism evidence="14 15">
    <name type="scientific">Thioalkalicoccus limnaeus</name>
    <dbReference type="NCBI Taxonomy" id="120681"/>
    <lineage>
        <taxon>Bacteria</taxon>
        <taxon>Pseudomonadati</taxon>
        <taxon>Pseudomonadota</taxon>
        <taxon>Gammaproteobacteria</taxon>
        <taxon>Chromatiales</taxon>
        <taxon>Chromatiaceae</taxon>
        <taxon>Thioalkalicoccus</taxon>
    </lineage>
</organism>
<dbReference type="SUPFAM" id="SSF57783">
    <property type="entry name" value="Zinc beta-ribbon"/>
    <property type="match status" value="1"/>
</dbReference>
<dbReference type="Gene3D" id="3.90.980.10">
    <property type="entry name" value="DNA primase, catalytic core, N-terminal domain"/>
    <property type="match status" value="1"/>
</dbReference>
<gene>
    <name evidence="12 14" type="primary">dnaG</name>
    <name evidence="14" type="ORF">ABC977_01875</name>
</gene>
<accession>A0ABV4B9U0</accession>
<evidence type="ECO:0000256" key="11">
    <source>
        <dbReference type="ARBA" id="ARBA00023163"/>
    </source>
</evidence>
<keyword evidence="11 12" id="KW-0804">Transcription</keyword>
<keyword evidence="4 12" id="KW-0548">Nucleotidyltransferase</keyword>
<feature type="zinc finger region" description="CHC2-type" evidence="12">
    <location>
        <begin position="41"/>
        <end position="65"/>
    </location>
</feature>
<dbReference type="InterPro" id="IPR050219">
    <property type="entry name" value="DnaG_primase"/>
</dbReference>
<name>A0ABV4B9U0_9GAMM</name>
<dbReference type="SMART" id="SM00400">
    <property type="entry name" value="ZnF_CHCC"/>
    <property type="match status" value="1"/>
</dbReference>
<dbReference type="PANTHER" id="PTHR30313">
    <property type="entry name" value="DNA PRIMASE"/>
    <property type="match status" value="1"/>
</dbReference>
<dbReference type="EC" id="2.7.7.101" evidence="12"/>
<dbReference type="RefSeq" id="WP_369665536.1">
    <property type="nucleotide sequence ID" value="NZ_JBDKXB010000002.1"/>
</dbReference>
<evidence type="ECO:0000256" key="12">
    <source>
        <dbReference type="HAMAP-Rule" id="MF_00974"/>
    </source>
</evidence>
<evidence type="ECO:0000256" key="9">
    <source>
        <dbReference type="ARBA" id="ARBA00022842"/>
    </source>
</evidence>
<dbReference type="InterPro" id="IPR037068">
    <property type="entry name" value="DNA_primase_core_N_sf"/>
</dbReference>
<evidence type="ECO:0000256" key="7">
    <source>
        <dbReference type="ARBA" id="ARBA00022771"/>
    </source>
</evidence>
<dbReference type="InterPro" id="IPR013173">
    <property type="entry name" value="DNA_primase_DnaG_DnaB-bd_dom"/>
</dbReference>
<evidence type="ECO:0000259" key="13">
    <source>
        <dbReference type="PROSITE" id="PS50880"/>
    </source>
</evidence>
<dbReference type="InterPro" id="IPR006295">
    <property type="entry name" value="DNA_primase_DnaG"/>
</dbReference>
<dbReference type="HAMAP" id="MF_00974">
    <property type="entry name" value="DNA_primase_DnaG"/>
    <property type="match status" value="1"/>
</dbReference>
<keyword evidence="5 12" id="KW-0235">DNA replication</keyword>
<comment type="caution">
    <text evidence="14">The sequence shown here is derived from an EMBL/GenBank/DDBJ whole genome shotgun (WGS) entry which is preliminary data.</text>
</comment>
<keyword evidence="10 12" id="KW-0238">DNA-binding</keyword>
<dbReference type="InterPro" id="IPR019475">
    <property type="entry name" value="DNA_primase_DnaB-bd"/>
</dbReference>
<dbReference type="Gene3D" id="3.90.580.10">
    <property type="entry name" value="Zinc finger, CHC2-type domain"/>
    <property type="match status" value="1"/>
</dbReference>
<evidence type="ECO:0000313" key="14">
    <source>
        <dbReference type="EMBL" id="MEY6431151.1"/>
    </source>
</evidence>
<comment type="domain">
    <text evidence="12">Contains an N-terminal zinc-binding domain, a central core domain that contains the primase activity, and a C-terminal DnaB-binding domain.</text>
</comment>
<dbReference type="NCBIfam" id="TIGR01391">
    <property type="entry name" value="dnaG"/>
    <property type="match status" value="1"/>
</dbReference>
<dbReference type="SMART" id="SM00493">
    <property type="entry name" value="TOPRIM"/>
    <property type="match status" value="1"/>
</dbReference>
<reference evidence="14 15" key="1">
    <citation type="submission" date="2024-05" db="EMBL/GenBank/DDBJ databases">
        <title>Genome Sequence and Characterization of the New Strain Purple Sulfur Bacterium of Genus Thioalkalicoccus.</title>
        <authorList>
            <person name="Bryantseva I.A."/>
            <person name="Kyndt J.A."/>
            <person name="Imhoff J.F."/>
        </authorList>
    </citation>
    <scope>NUCLEOTIDE SEQUENCE [LARGE SCALE GENOMIC DNA]</scope>
    <source>
        <strain evidence="14 15">Um2</strain>
    </source>
</reference>
<dbReference type="Pfam" id="PF08275">
    <property type="entry name" value="DNAG_N"/>
    <property type="match status" value="1"/>
</dbReference>
<keyword evidence="1 12" id="KW-0240">DNA-directed RNA polymerase</keyword>
<dbReference type="InterPro" id="IPR013264">
    <property type="entry name" value="DNAG_N"/>
</dbReference>
<dbReference type="Pfam" id="PF01807">
    <property type="entry name" value="Zn_ribbon_DnaG"/>
    <property type="match status" value="1"/>
</dbReference>
<dbReference type="InterPro" id="IPR006171">
    <property type="entry name" value="TOPRIM_dom"/>
</dbReference>
<keyword evidence="2 12" id="KW-0639">Primosome</keyword>
<dbReference type="SUPFAM" id="SSF56731">
    <property type="entry name" value="DNA primase core"/>
    <property type="match status" value="1"/>
</dbReference>
<keyword evidence="3 12" id="KW-0808">Transferase</keyword>
<evidence type="ECO:0000256" key="6">
    <source>
        <dbReference type="ARBA" id="ARBA00022723"/>
    </source>
</evidence>
<dbReference type="Gene3D" id="1.10.860.10">
    <property type="entry name" value="DNAb Helicase, Chain A"/>
    <property type="match status" value="1"/>
</dbReference>
<sequence>MAGRIPQSFIDDLVARTDIVELIKRRVPALRKAGRDYQACCPFHDERTPSFTVSPDKQFYHCFGCGAHGTAISFLMEYERLGFRDAVEELAQMAGLEVPGDGRAGDHGPDPSPLLAILAEAASLYRRQLSDHPTAGRARDYLSQRGLTEEVLTRFDIGYAPPGWSFLLDRLGQRQTDRDGLHAAGLVVDQDGRRYDRFRDRIMFPIRDQRGRVIGFGGRAIGDEKPKYLNSPETPVFHKGRELYGLYEASQARDEFPLLVVEGYLDAIALAQFGLPRVVATLGTATTPDHLRRLLRNTSELVFCFDGDRAGREAAWKALQTALPHAGGQQPIRFLFLPDGEDPDTLIRGIGRDAFEQRLAGSQLLSDFLFQHLTSQVDLGTREGRARLDSLAKPLIERIPNGTFKQLLSEELANRVGLRSVRTAPAAPRRQRIRPTKTPTLTPTRLAIALILHQPDLADEARRMPDDWRTLENPGTALLARLLETLDRYPHSTMASLAERWRDTEDGQYLGRLCDPTLIEHIPSDGFAAELRGAIQLLNRQARELETQRLFDRGRPSQWSEADKERIRRGLLARD</sequence>
<evidence type="ECO:0000256" key="4">
    <source>
        <dbReference type="ARBA" id="ARBA00022695"/>
    </source>
</evidence>
<dbReference type="PANTHER" id="PTHR30313:SF2">
    <property type="entry name" value="DNA PRIMASE"/>
    <property type="match status" value="1"/>
</dbReference>
<feature type="domain" description="Toprim" evidence="13">
    <location>
        <begin position="256"/>
        <end position="351"/>
    </location>
</feature>
<evidence type="ECO:0000256" key="10">
    <source>
        <dbReference type="ARBA" id="ARBA00023125"/>
    </source>
</evidence>
<dbReference type="EMBL" id="JBDKXB010000002">
    <property type="protein sequence ID" value="MEY6431151.1"/>
    <property type="molecule type" value="Genomic_DNA"/>
</dbReference>
<proteinExistence type="inferred from homology"/>
<dbReference type="Pfam" id="PF08278">
    <property type="entry name" value="DnaG_DnaB_bind"/>
    <property type="match status" value="1"/>
</dbReference>
<comment type="function">
    <text evidence="12">RNA polymerase that catalyzes the synthesis of short RNA molecules used as primers for DNA polymerase during DNA replication.</text>
</comment>
<evidence type="ECO:0000256" key="5">
    <source>
        <dbReference type="ARBA" id="ARBA00022705"/>
    </source>
</evidence>
<keyword evidence="7 12" id="KW-0863">Zinc-finger</keyword>
<dbReference type="CDD" id="cd03364">
    <property type="entry name" value="TOPRIM_DnaG_primases"/>
    <property type="match status" value="1"/>
</dbReference>
<evidence type="ECO:0000256" key="3">
    <source>
        <dbReference type="ARBA" id="ARBA00022679"/>
    </source>
</evidence>
<evidence type="ECO:0000256" key="1">
    <source>
        <dbReference type="ARBA" id="ARBA00022478"/>
    </source>
</evidence>
<dbReference type="Pfam" id="PF13155">
    <property type="entry name" value="Toprim_2"/>
    <property type="match status" value="1"/>
</dbReference>
<keyword evidence="15" id="KW-1185">Reference proteome</keyword>
<dbReference type="Proteomes" id="UP001564408">
    <property type="component" value="Unassembled WGS sequence"/>
</dbReference>
<protein>
    <recommendedName>
        <fullName evidence="12">DNA primase</fullName>
        <ecNumber evidence="12">2.7.7.101</ecNumber>
    </recommendedName>
</protein>
<dbReference type="SMART" id="SM00766">
    <property type="entry name" value="DnaG_DnaB_bind"/>
    <property type="match status" value="1"/>
</dbReference>
<dbReference type="PROSITE" id="PS50880">
    <property type="entry name" value="TOPRIM"/>
    <property type="match status" value="1"/>
</dbReference>
<dbReference type="InterPro" id="IPR002694">
    <property type="entry name" value="Znf_CHC2"/>
</dbReference>
<comment type="cofactor">
    <cofactor evidence="12">
        <name>Zn(2+)</name>
        <dbReference type="ChEBI" id="CHEBI:29105"/>
    </cofactor>
    <text evidence="12">Binds 1 zinc ion per monomer.</text>
</comment>
<dbReference type="Gene3D" id="3.40.1360.10">
    <property type="match status" value="1"/>
</dbReference>
<keyword evidence="6 12" id="KW-0479">Metal-binding</keyword>